<dbReference type="EMBL" id="KV429124">
    <property type="protein sequence ID" value="KZT64599.1"/>
    <property type="molecule type" value="Genomic_DNA"/>
</dbReference>
<evidence type="ECO:0000313" key="3">
    <source>
        <dbReference type="Proteomes" id="UP000076727"/>
    </source>
</evidence>
<feature type="region of interest" description="Disordered" evidence="1">
    <location>
        <begin position="1"/>
        <end position="154"/>
    </location>
</feature>
<keyword evidence="3" id="KW-1185">Reference proteome</keyword>
<feature type="compositionally biased region" description="Polar residues" evidence="1">
    <location>
        <begin position="125"/>
        <end position="134"/>
    </location>
</feature>
<dbReference type="AlphaFoldDB" id="A0A165LM35"/>
<proteinExistence type="predicted"/>
<reference evidence="2 3" key="1">
    <citation type="journal article" date="2016" name="Mol. Biol. Evol.">
        <title>Comparative Genomics of Early-Diverging Mushroom-Forming Fungi Provides Insights into the Origins of Lignocellulose Decay Capabilities.</title>
        <authorList>
            <person name="Nagy L.G."/>
            <person name="Riley R."/>
            <person name="Tritt A."/>
            <person name="Adam C."/>
            <person name="Daum C."/>
            <person name="Floudas D."/>
            <person name="Sun H."/>
            <person name="Yadav J.S."/>
            <person name="Pangilinan J."/>
            <person name="Larsson K.H."/>
            <person name="Matsuura K."/>
            <person name="Barry K."/>
            <person name="Labutti K."/>
            <person name="Kuo R."/>
            <person name="Ohm R.A."/>
            <person name="Bhattacharya S.S."/>
            <person name="Shirouzu T."/>
            <person name="Yoshinaga Y."/>
            <person name="Martin F.M."/>
            <person name="Grigoriev I.V."/>
            <person name="Hibbett D.S."/>
        </authorList>
    </citation>
    <scope>NUCLEOTIDE SEQUENCE [LARGE SCALE GENOMIC DNA]</scope>
    <source>
        <strain evidence="2 3">L-15889</strain>
    </source>
</reference>
<gene>
    <name evidence="2" type="ORF">DAEQUDRAFT_741195</name>
</gene>
<evidence type="ECO:0000313" key="2">
    <source>
        <dbReference type="EMBL" id="KZT64599.1"/>
    </source>
</evidence>
<sequence length="154" mass="16744">MTSDTPLRRSILGQQPPSHAPLQEPDIAYMPSGEPTYERDAVPSDVSDGDEAEDHQTGAATEESSGGEGEDSCFAAPLNDLDASEEEEIAPDEDEDELESATPRERKRGVSTPRIPRTPRKARTTKQLLAQPTPHSKAALRKRRRIALAVPPPP</sequence>
<organism evidence="2 3">
    <name type="scientific">Daedalea quercina L-15889</name>
    <dbReference type="NCBI Taxonomy" id="1314783"/>
    <lineage>
        <taxon>Eukaryota</taxon>
        <taxon>Fungi</taxon>
        <taxon>Dikarya</taxon>
        <taxon>Basidiomycota</taxon>
        <taxon>Agaricomycotina</taxon>
        <taxon>Agaricomycetes</taxon>
        <taxon>Polyporales</taxon>
        <taxon>Fomitopsis</taxon>
    </lineage>
</organism>
<protein>
    <submittedName>
        <fullName evidence="2">Uncharacterized protein</fullName>
    </submittedName>
</protein>
<accession>A0A165LM35</accession>
<feature type="compositionally biased region" description="Acidic residues" evidence="1">
    <location>
        <begin position="82"/>
        <end position="99"/>
    </location>
</feature>
<evidence type="ECO:0000256" key="1">
    <source>
        <dbReference type="SAM" id="MobiDB-lite"/>
    </source>
</evidence>
<dbReference type="Proteomes" id="UP000076727">
    <property type="component" value="Unassembled WGS sequence"/>
</dbReference>
<name>A0A165LM35_9APHY</name>
<dbReference type="STRING" id="1314783.A0A165LM35"/>